<evidence type="ECO:0000313" key="6">
    <source>
        <dbReference type="Proteomes" id="UP000423257"/>
    </source>
</evidence>
<organism evidence="3 4">
    <name type="scientific">Pseudomonas palleroniana</name>
    <dbReference type="NCBI Taxonomy" id="191390"/>
    <lineage>
        <taxon>Bacteria</taxon>
        <taxon>Pseudomonadati</taxon>
        <taxon>Pseudomonadota</taxon>
        <taxon>Gammaproteobacteria</taxon>
        <taxon>Pseudomonadales</taxon>
        <taxon>Pseudomonadaceae</taxon>
        <taxon>Pseudomonas</taxon>
    </lineage>
</organism>
<dbReference type="InterPro" id="IPR023159">
    <property type="entry name" value="SO1590-like_sf"/>
</dbReference>
<dbReference type="Proteomes" id="UP000199129">
    <property type="component" value="Unassembled WGS sequence"/>
</dbReference>
<dbReference type="InterPro" id="IPR021607">
    <property type="entry name" value="DUF3224"/>
</dbReference>
<gene>
    <name evidence="2" type="ORF">C9383_24665</name>
    <name evidence="1" type="ORF">F7R03_03255</name>
    <name evidence="3" type="ORF">SAMN04490198_4417</name>
</gene>
<keyword evidence="5" id="KW-1185">Reference proteome</keyword>
<evidence type="ECO:0000313" key="3">
    <source>
        <dbReference type="EMBL" id="SEF02209.1"/>
    </source>
</evidence>
<dbReference type="Gene3D" id="2.40.350.10">
    <property type="entry name" value="SO1590-like"/>
    <property type="match status" value="1"/>
</dbReference>
<accession>A0A1H5NKN4</accession>
<dbReference type="Pfam" id="PF11528">
    <property type="entry name" value="DUF3224"/>
    <property type="match status" value="1"/>
</dbReference>
<dbReference type="RefSeq" id="WP_090370328.1">
    <property type="nucleotide sequence ID" value="NZ_CP092411.1"/>
</dbReference>
<evidence type="ECO:0000313" key="2">
    <source>
        <dbReference type="EMBL" id="PTC22103.1"/>
    </source>
</evidence>
<reference evidence="3 4" key="1">
    <citation type="submission" date="2016-10" db="EMBL/GenBank/DDBJ databases">
        <authorList>
            <person name="de Groot N.N."/>
        </authorList>
    </citation>
    <scope>NUCLEOTIDE SEQUENCE [LARGE SCALE GENOMIC DNA]</scope>
    <source>
        <strain evidence="3 4">BS3265</strain>
    </source>
</reference>
<dbReference type="EMBL" id="FNUA01000002">
    <property type="protein sequence ID" value="SEF02209.1"/>
    <property type="molecule type" value="Genomic_DNA"/>
</dbReference>
<evidence type="ECO:0000313" key="5">
    <source>
        <dbReference type="Proteomes" id="UP000240476"/>
    </source>
</evidence>
<proteinExistence type="predicted"/>
<name>A0A1H5NKN4_9PSED</name>
<dbReference type="Proteomes" id="UP000240476">
    <property type="component" value="Unassembled WGS sequence"/>
</dbReference>
<reference evidence="1 6" key="3">
    <citation type="submission" date="2019-09" db="EMBL/GenBank/DDBJ databases">
        <title>Draft genome sequences of 48 bacterial type strains from the CCUG.</title>
        <authorList>
            <person name="Tunovic T."/>
            <person name="Pineiro-Iglesias B."/>
            <person name="Unosson C."/>
            <person name="Inganas E."/>
            <person name="Ohlen M."/>
            <person name="Cardew S."/>
            <person name="Jensie-Markopoulos S."/>
            <person name="Salva-Serra F."/>
            <person name="Jaen-Luchoro D."/>
            <person name="Karlsson R."/>
            <person name="Svensson-Stadler L."/>
            <person name="Chun J."/>
            <person name="Moore E."/>
        </authorList>
    </citation>
    <scope>NUCLEOTIDE SEQUENCE [LARGE SCALE GENOMIC DNA]</scope>
    <source>
        <strain evidence="1 6">CCUG 51524</strain>
    </source>
</reference>
<sequence>MKNTVNCTFQITGWDEKPSQELEGSPKLSHAKVTQSYAGAIEGTSSVDYLMSYSDDGTASFVGFERICAVVAGKSGTFVVRHFGSFSQGQARSTWSVVKGAGTGGLVALGGNGSYVAGHGEPAQVSFEYSFEPES</sequence>
<evidence type="ECO:0000313" key="1">
    <source>
        <dbReference type="EMBL" id="KAB0570154.1"/>
    </source>
</evidence>
<dbReference type="EMBL" id="VZPQ01000001">
    <property type="protein sequence ID" value="KAB0570154.1"/>
    <property type="molecule type" value="Genomic_DNA"/>
</dbReference>
<reference evidence="2 5" key="2">
    <citation type="submission" date="2018-03" db="EMBL/GenBank/DDBJ databases">
        <title>Draft genome sequence of the type strain of Pseudomonas palleroniana LMG 23076, isolated from rice in Cameroon.</title>
        <authorList>
            <person name="Tambong J.T."/>
        </authorList>
    </citation>
    <scope>NUCLEOTIDE SEQUENCE [LARGE SCALE GENOMIC DNA]</scope>
    <source>
        <strain evidence="2 5">LMG 23076</strain>
    </source>
</reference>
<protein>
    <submittedName>
        <fullName evidence="1">DUF3224 domain-containing protein</fullName>
    </submittedName>
</protein>
<dbReference type="GeneID" id="97921228"/>
<evidence type="ECO:0000313" key="4">
    <source>
        <dbReference type="Proteomes" id="UP000199129"/>
    </source>
</evidence>
<dbReference type="EMBL" id="PYWX01000071">
    <property type="protein sequence ID" value="PTC22103.1"/>
    <property type="molecule type" value="Genomic_DNA"/>
</dbReference>
<dbReference type="Proteomes" id="UP000423257">
    <property type="component" value="Unassembled WGS sequence"/>
</dbReference>
<dbReference type="SUPFAM" id="SSF159238">
    <property type="entry name" value="SO1590-like"/>
    <property type="match status" value="1"/>
</dbReference>
<dbReference type="AlphaFoldDB" id="A0A1H5NKN4"/>